<dbReference type="STRING" id="76728.AQ490_17475"/>
<feature type="compositionally biased region" description="Pro residues" evidence="1">
    <location>
        <begin position="72"/>
        <end position="81"/>
    </location>
</feature>
<feature type="region of interest" description="Disordered" evidence="1">
    <location>
        <begin position="60"/>
        <end position="114"/>
    </location>
</feature>
<reference evidence="3 4" key="1">
    <citation type="submission" date="2015-10" db="EMBL/GenBank/DDBJ databases">
        <title>Draft genome sequence of pyrrolomycin-producing Streptomyces vitaminophilus.</title>
        <authorList>
            <person name="Graham D.E."/>
            <person name="Mahan K.M."/>
            <person name="Klingeman D.M."/>
            <person name="Hettich R.L."/>
            <person name="Parry R.J."/>
        </authorList>
    </citation>
    <scope>NUCLEOTIDE SEQUENCE [LARGE SCALE GENOMIC DNA]</scope>
    <source>
        <strain evidence="3 4">ATCC 31673</strain>
    </source>
</reference>
<evidence type="ECO:0000256" key="1">
    <source>
        <dbReference type="SAM" id="MobiDB-lite"/>
    </source>
</evidence>
<protein>
    <recommendedName>
        <fullName evidence="2">DUF8129 domain-containing protein</fullName>
    </recommendedName>
</protein>
<organism evidence="3 4">
    <name type="scientific">Wenjunlia vitaminophila</name>
    <name type="common">Streptomyces vitaminophilus</name>
    <dbReference type="NCBI Taxonomy" id="76728"/>
    <lineage>
        <taxon>Bacteria</taxon>
        <taxon>Bacillati</taxon>
        <taxon>Actinomycetota</taxon>
        <taxon>Actinomycetes</taxon>
        <taxon>Kitasatosporales</taxon>
        <taxon>Streptomycetaceae</taxon>
        <taxon>Wenjunlia</taxon>
    </lineage>
</organism>
<feature type="domain" description="DUF8129" evidence="2">
    <location>
        <begin position="7"/>
        <end position="60"/>
    </location>
</feature>
<name>A0A0T6LV40_WENVI</name>
<proteinExistence type="predicted"/>
<sequence length="114" mass="12135">MSERENLPIPDYDHLPVGSLRHRIRSLGRDDLERLLDYERAHGDRLPVVQAMSARLAELAAGAVPSGGTPDAPAPEHPPGPDATSKVSPSTRGPALTPPSHGTPENPTQPRKTG</sequence>
<evidence type="ECO:0000313" key="4">
    <source>
        <dbReference type="Proteomes" id="UP000050867"/>
    </source>
</evidence>
<dbReference type="OrthoDB" id="5187212at2"/>
<dbReference type="EMBL" id="LLZU01000007">
    <property type="protein sequence ID" value="KRV50019.1"/>
    <property type="molecule type" value="Genomic_DNA"/>
</dbReference>
<feature type="compositionally biased region" description="Polar residues" evidence="1">
    <location>
        <begin position="103"/>
        <end position="114"/>
    </location>
</feature>
<evidence type="ECO:0000313" key="3">
    <source>
        <dbReference type="EMBL" id="KRV50019.1"/>
    </source>
</evidence>
<comment type="caution">
    <text evidence="3">The sequence shown here is derived from an EMBL/GenBank/DDBJ whole genome shotgun (WGS) entry which is preliminary data.</text>
</comment>
<dbReference type="Proteomes" id="UP000050867">
    <property type="component" value="Unassembled WGS sequence"/>
</dbReference>
<dbReference type="RefSeq" id="WP_018384624.1">
    <property type="nucleotide sequence ID" value="NZ_LLZU01000007.1"/>
</dbReference>
<keyword evidence="4" id="KW-1185">Reference proteome</keyword>
<dbReference type="AlphaFoldDB" id="A0A0T6LV40"/>
<evidence type="ECO:0000259" key="2">
    <source>
        <dbReference type="Pfam" id="PF26450"/>
    </source>
</evidence>
<dbReference type="eggNOG" id="ENOG50334PB">
    <property type="taxonomic scope" value="Bacteria"/>
</dbReference>
<dbReference type="InterPro" id="IPR058442">
    <property type="entry name" value="DUF8129"/>
</dbReference>
<dbReference type="Pfam" id="PF26450">
    <property type="entry name" value="DUF8129"/>
    <property type="match status" value="1"/>
</dbReference>
<accession>A0A0T6LV40</accession>
<gene>
    <name evidence="3" type="ORF">AQ490_17475</name>
</gene>